<keyword evidence="3" id="KW-1185">Reference proteome</keyword>
<name>A0A9P5YLU0_9AGAR</name>
<accession>A0A9P5YLU0</accession>
<dbReference type="AlphaFoldDB" id="A0A9P5YLU0"/>
<evidence type="ECO:0000313" key="3">
    <source>
        <dbReference type="Proteomes" id="UP000807469"/>
    </source>
</evidence>
<gene>
    <name evidence="2" type="ORF">BDN70DRAFT_901290</name>
</gene>
<evidence type="ECO:0000313" key="2">
    <source>
        <dbReference type="EMBL" id="KAF9471522.1"/>
    </source>
</evidence>
<dbReference type="Proteomes" id="UP000807469">
    <property type="component" value="Unassembled WGS sequence"/>
</dbReference>
<proteinExistence type="predicted"/>
<comment type="caution">
    <text evidence="2">The sequence shown here is derived from an EMBL/GenBank/DDBJ whole genome shotgun (WGS) entry which is preliminary data.</text>
</comment>
<sequence>MDIGGDREGDDNVLHSRWWEAWQEPRASITPELQDRLKAYAVGQAADQRALSIAFQKIWKTLLTLIDKVDSAVRISEGVDGDSNGEEELGYGNGGIEDKGDGQGDIEGGTRYVGSEGSRNGGNID</sequence>
<protein>
    <submittedName>
        <fullName evidence="2">Uncharacterized protein</fullName>
    </submittedName>
</protein>
<feature type="region of interest" description="Disordered" evidence="1">
    <location>
        <begin position="77"/>
        <end position="125"/>
    </location>
</feature>
<reference evidence="2" key="1">
    <citation type="submission" date="2020-11" db="EMBL/GenBank/DDBJ databases">
        <authorList>
            <consortium name="DOE Joint Genome Institute"/>
            <person name="Ahrendt S."/>
            <person name="Riley R."/>
            <person name="Andreopoulos W."/>
            <person name="Labutti K."/>
            <person name="Pangilinan J."/>
            <person name="Ruiz-Duenas F.J."/>
            <person name="Barrasa J.M."/>
            <person name="Sanchez-Garcia M."/>
            <person name="Camarero S."/>
            <person name="Miyauchi S."/>
            <person name="Serrano A."/>
            <person name="Linde D."/>
            <person name="Babiker R."/>
            <person name="Drula E."/>
            <person name="Ayuso-Fernandez I."/>
            <person name="Pacheco R."/>
            <person name="Padilla G."/>
            <person name="Ferreira P."/>
            <person name="Barriuso J."/>
            <person name="Kellner H."/>
            <person name="Castanera R."/>
            <person name="Alfaro M."/>
            <person name="Ramirez L."/>
            <person name="Pisabarro A.G."/>
            <person name="Kuo A."/>
            <person name="Tritt A."/>
            <person name="Lipzen A."/>
            <person name="He G."/>
            <person name="Yan M."/>
            <person name="Ng V."/>
            <person name="Cullen D."/>
            <person name="Martin F."/>
            <person name="Rosso M.-N."/>
            <person name="Henrissat B."/>
            <person name="Hibbett D."/>
            <person name="Martinez A.T."/>
            <person name="Grigoriev I.V."/>
        </authorList>
    </citation>
    <scope>NUCLEOTIDE SEQUENCE</scope>
    <source>
        <strain evidence="2">CIRM-BRFM 674</strain>
    </source>
</reference>
<feature type="compositionally biased region" description="Acidic residues" evidence="1">
    <location>
        <begin position="79"/>
        <end position="89"/>
    </location>
</feature>
<evidence type="ECO:0000256" key="1">
    <source>
        <dbReference type="SAM" id="MobiDB-lite"/>
    </source>
</evidence>
<dbReference type="OrthoDB" id="3263473at2759"/>
<organism evidence="2 3">
    <name type="scientific">Pholiota conissans</name>
    <dbReference type="NCBI Taxonomy" id="109636"/>
    <lineage>
        <taxon>Eukaryota</taxon>
        <taxon>Fungi</taxon>
        <taxon>Dikarya</taxon>
        <taxon>Basidiomycota</taxon>
        <taxon>Agaricomycotina</taxon>
        <taxon>Agaricomycetes</taxon>
        <taxon>Agaricomycetidae</taxon>
        <taxon>Agaricales</taxon>
        <taxon>Agaricineae</taxon>
        <taxon>Strophariaceae</taxon>
        <taxon>Pholiota</taxon>
    </lineage>
</organism>
<dbReference type="EMBL" id="MU155671">
    <property type="protein sequence ID" value="KAF9471522.1"/>
    <property type="molecule type" value="Genomic_DNA"/>
</dbReference>